<name>R7SPE5_DICSQ</name>
<evidence type="ECO:0000313" key="1">
    <source>
        <dbReference type="EMBL" id="EJF57788.1"/>
    </source>
</evidence>
<dbReference type="GeneID" id="18835941"/>
<evidence type="ECO:0000313" key="2">
    <source>
        <dbReference type="Proteomes" id="UP000053319"/>
    </source>
</evidence>
<dbReference type="AlphaFoldDB" id="R7SPE5"/>
<dbReference type="KEGG" id="dsq:DICSQDRAFT_139957"/>
<dbReference type="HOGENOM" id="CLU_2399648_0_0_1"/>
<protein>
    <submittedName>
        <fullName evidence="1">Uncharacterized protein</fullName>
    </submittedName>
</protein>
<gene>
    <name evidence="1" type="ORF">DICSQDRAFT_139957</name>
</gene>
<accession>R7SPE5</accession>
<proteinExistence type="predicted"/>
<dbReference type="RefSeq" id="XP_007369416.1">
    <property type="nucleotide sequence ID" value="XM_007369354.1"/>
</dbReference>
<dbReference type="Proteomes" id="UP000053319">
    <property type="component" value="Unassembled WGS sequence"/>
</dbReference>
<sequence>MSSLCLICRGAPSRAEQHNCLRENIDPRRERYITATSHPVNSTRKSRHLVTYAMRSSSSVRVLTTVESTSSLESVCYHATMVHFAELRPDIQS</sequence>
<organism evidence="1 2">
    <name type="scientific">Dichomitus squalens (strain LYAD-421)</name>
    <name type="common">Western red white-rot fungus</name>
    <dbReference type="NCBI Taxonomy" id="732165"/>
    <lineage>
        <taxon>Eukaryota</taxon>
        <taxon>Fungi</taxon>
        <taxon>Dikarya</taxon>
        <taxon>Basidiomycota</taxon>
        <taxon>Agaricomycotina</taxon>
        <taxon>Agaricomycetes</taxon>
        <taxon>Polyporales</taxon>
        <taxon>Polyporaceae</taxon>
        <taxon>Dichomitus</taxon>
    </lineage>
</organism>
<dbReference type="EMBL" id="JH719444">
    <property type="protein sequence ID" value="EJF57788.1"/>
    <property type="molecule type" value="Genomic_DNA"/>
</dbReference>
<reference evidence="1 2" key="1">
    <citation type="journal article" date="2012" name="Science">
        <title>The Paleozoic origin of enzymatic lignin decomposition reconstructed from 31 fungal genomes.</title>
        <authorList>
            <person name="Floudas D."/>
            <person name="Binder M."/>
            <person name="Riley R."/>
            <person name="Barry K."/>
            <person name="Blanchette R.A."/>
            <person name="Henrissat B."/>
            <person name="Martinez A.T."/>
            <person name="Otillar R."/>
            <person name="Spatafora J.W."/>
            <person name="Yadav J.S."/>
            <person name="Aerts A."/>
            <person name="Benoit I."/>
            <person name="Boyd A."/>
            <person name="Carlson A."/>
            <person name="Copeland A."/>
            <person name="Coutinho P.M."/>
            <person name="de Vries R.P."/>
            <person name="Ferreira P."/>
            <person name="Findley K."/>
            <person name="Foster B."/>
            <person name="Gaskell J."/>
            <person name="Glotzer D."/>
            <person name="Gorecki P."/>
            <person name="Heitman J."/>
            <person name="Hesse C."/>
            <person name="Hori C."/>
            <person name="Igarashi K."/>
            <person name="Jurgens J.A."/>
            <person name="Kallen N."/>
            <person name="Kersten P."/>
            <person name="Kohler A."/>
            <person name="Kuees U."/>
            <person name="Kumar T.K.A."/>
            <person name="Kuo A."/>
            <person name="LaButti K."/>
            <person name="Larrondo L.F."/>
            <person name="Lindquist E."/>
            <person name="Ling A."/>
            <person name="Lombard V."/>
            <person name="Lucas S."/>
            <person name="Lundell T."/>
            <person name="Martin R."/>
            <person name="McLaughlin D.J."/>
            <person name="Morgenstern I."/>
            <person name="Morin E."/>
            <person name="Murat C."/>
            <person name="Nagy L.G."/>
            <person name="Nolan M."/>
            <person name="Ohm R.A."/>
            <person name="Patyshakuliyeva A."/>
            <person name="Rokas A."/>
            <person name="Ruiz-Duenas F.J."/>
            <person name="Sabat G."/>
            <person name="Salamov A."/>
            <person name="Samejima M."/>
            <person name="Schmutz J."/>
            <person name="Slot J.C."/>
            <person name="St John F."/>
            <person name="Stenlid J."/>
            <person name="Sun H."/>
            <person name="Sun S."/>
            <person name="Syed K."/>
            <person name="Tsang A."/>
            <person name="Wiebenga A."/>
            <person name="Young D."/>
            <person name="Pisabarro A."/>
            <person name="Eastwood D.C."/>
            <person name="Martin F."/>
            <person name="Cullen D."/>
            <person name="Grigoriev I.V."/>
            <person name="Hibbett D.S."/>
        </authorList>
    </citation>
    <scope>NUCLEOTIDE SEQUENCE [LARGE SCALE GENOMIC DNA]</scope>
    <source>
        <strain evidence="1 2">LYAD-421 SS1</strain>
    </source>
</reference>